<name>A0A381KKN7_CLODI</name>
<feature type="transmembrane region" description="Helical" evidence="1">
    <location>
        <begin position="39"/>
        <end position="59"/>
    </location>
</feature>
<keyword evidence="1" id="KW-0812">Transmembrane</keyword>
<evidence type="ECO:0000256" key="1">
    <source>
        <dbReference type="SAM" id="Phobius"/>
    </source>
</evidence>
<proteinExistence type="predicted"/>
<dbReference type="EMBL" id="UFWD01000002">
    <property type="protein sequence ID" value="SUY83093.1"/>
    <property type="molecule type" value="Genomic_DNA"/>
</dbReference>
<evidence type="ECO:0000313" key="2">
    <source>
        <dbReference type="EMBL" id="SUY83093.1"/>
    </source>
</evidence>
<accession>A0A381KKN7</accession>
<keyword evidence="1" id="KW-1133">Transmembrane helix</keyword>
<gene>
    <name evidence="2" type="ORF">NCTC13307_04206</name>
</gene>
<protein>
    <submittedName>
        <fullName evidence="2">Multidrug efflux protein</fullName>
    </submittedName>
</protein>
<reference evidence="2" key="1">
    <citation type="submission" date="2018-06" db="EMBL/GenBank/DDBJ databases">
        <authorList>
            <consortium name="Pathogen Informatics"/>
            <person name="Doyle S."/>
        </authorList>
    </citation>
    <scope>NUCLEOTIDE SEQUENCE</scope>
    <source>
        <strain evidence="2">NCTC13307</strain>
    </source>
</reference>
<organism evidence="2">
    <name type="scientific">Clostridioides difficile</name>
    <name type="common">Peptoclostridium difficile</name>
    <dbReference type="NCBI Taxonomy" id="1496"/>
    <lineage>
        <taxon>Bacteria</taxon>
        <taxon>Bacillati</taxon>
        <taxon>Bacillota</taxon>
        <taxon>Clostridia</taxon>
        <taxon>Peptostreptococcales</taxon>
        <taxon>Peptostreptococcaceae</taxon>
        <taxon>Clostridioides</taxon>
    </lineage>
</organism>
<keyword evidence="1" id="KW-0472">Membrane</keyword>
<feature type="transmembrane region" description="Helical" evidence="1">
    <location>
        <begin position="12"/>
        <end position="33"/>
    </location>
</feature>
<sequence length="68" mass="7749">MFTALSNGKVSAILSFLRTFGFITIGLLILPNILNINGIWLAVPSAEILTLFLTIFCIFKYKNRYKYM</sequence>
<dbReference type="AlphaFoldDB" id="A0A381KKN7"/>